<dbReference type="InterPro" id="IPR026173">
    <property type="entry name" value="SPAG17"/>
</dbReference>
<sequence>IKKVEKSGKTPAKSSTNPLVDSLNNSALASAYEHAKTILDAGGEIDDQLWAKLIKCRILDLKKEVQNRCTVKSSSAQAAAAPAKPEKGKGGNKSPKPAAKSKKQAAAAPAPATDTHIDKPIGVKTRDQITDETKYIDDEPKDGPNQYIYLSGFYSIGLLHALEDVGIRIDTITDVSCDSLEETKQLFDEMIRRDRQEQTLKADVLKEIPTPEQIAEQNQRNDQVLNQFWTELMPILNKAPDQSMLQDVIVTTLKVLRDNLPDSWINTDQRVN</sequence>
<protein>
    <submittedName>
        <fullName evidence="2">Uncharacterized protein</fullName>
    </submittedName>
</protein>
<reference evidence="2" key="1">
    <citation type="submission" date="2021-02" db="EMBL/GenBank/DDBJ databases">
        <authorList>
            <person name="Nowell W R."/>
        </authorList>
    </citation>
    <scope>NUCLEOTIDE SEQUENCE</scope>
</reference>
<dbReference type="PANTHER" id="PTHR21963:SF1">
    <property type="entry name" value="SPERM-ASSOCIATED ANTIGEN 17"/>
    <property type="match status" value="1"/>
</dbReference>
<feature type="compositionally biased region" description="Low complexity" evidence="1">
    <location>
        <begin position="72"/>
        <end position="83"/>
    </location>
</feature>
<feature type="non-terminal residue" evidence="2">
    <location>
        <position position="1"/>
    </location>
</feature>
<feature type="compositionally biased region" description="Basic and acidic residues" evidence="1">
    <location>
        <begin position="115"/>
        <end position="124"/>
    </location>
</feature>
<dbReference type="GO" id="GO:1990716">
    <property type="term" value="C:axonemal central apparatus"/>
    <property type="evidence" value="ECO:0007669"/>
    <property type="project" value="TreeGrafter"/>
</dbReference>
<dbReference type="GO" id="GO:0005576">
    <property type="term" value="C:extracellular region"/>
    <property type="evidence" value="ECO:0007669"/>
    <property type="project" value="GOC"/>
</dbReference>
<feature type="region of interest" description="Disordered" evidence="1">
    <location>
        <begin position="71"/>
        <end position="124"/>
    </location>
</feature>
<feature type="compositionally biased region" description="Polar residues" evidence="1">
    <location>
        <begin position="12"/>
        <end position="22"/>
    </location>
</feature>
<evidence type="ECO:0000313" key="2">
    <source>
        <dbReference type="EMBL" id="CAF4304519.1"/>
    </source>
</evidence>
<evidence type="ECO:0000256" key="1">
    <source>
        <dbReference type="SAM" id="MobiDB-lite"/>
    </source>
</evidence>
<dbReference type="GO" id="GO:0003351">
    <property type="term" value="P:epithelial cilium movement involved in extracellular fluid movement"/>
    <property type="evidence" value="ECO:0007669"/>
    <property type="project" value="TreeGrafter"/>
</dbReference>
<accession>A0A820I6Z5</accession>
<dbReference type="PANTHER" id="PTHR21963">
    <property type="entry name" value="PF6"/>
    <property type="match status" value="1"/>
</dbReference>
<gene>
    <name evidence="2" type="ORF">KXQ929_LOCUS45720</name>
</gene>
<evidence type="ECO:0000313" key="3">
    <source>
        <dbReference type="Proteomes" id="UP000663868"/>
    </source>
</evidence>
<name>A0A820I6Z5_9BILA</name>
<dbReference type="AlphaFoldDB" id="A0A820I6Z5"/>
<feature type="region of interest" description="Disordered" evidence="1">
    <location>
        <begin position="1"/>
        <end position="22"/>
    </location>
</feature>
<proteinExistence type="predicted"/>
<dbReference type="EMBL" id="CAJOBB010014440">
    <property type="protein sequence ID" value="CAF4304519.1"/>
    <property type="molecule type" value="Genomic_DNA"/>
</dbReference>
<feature type="compositionally biased region" description="Low complexity" evidence="1">
    <location>
        <begin position="93"/>
        <end position="112"/>
    </location>
</feature>
<dbReference type="GO" id="GO:1904158">
    <property type="term" value="P:axonemal central apparatus assembly"/>
    <property type="evidence" value="ECO:0007669"/>
    <property type="project" value="TreeGrafter"/>
</dbReference>
<organism evidence="2 3">
    <name type="scientific">Adineta steineri</name>
    <dbReference type="NCBI Taxonomy" id="433720"/>
    <lineage>
        <taxon>Eukaryota</taxon>
        <taxon>Metazoa</taxon>
        <taxon>Spiralia</taxon>
        <taxon>Gnathifera</taxon>
        <taxon>Rotifera</taxon>
        <taxon>Eurotatoria</taxon>
        <taxon>Bdelloidea</taxon>
        <taxon>Adinetida</taxon>
        <taxon>Adinetidae</taxon>
        <taxon>Adineta</taxon>
    </lineage>
</organism>
<dbReference type="Proteomes" id="UP000663868">
    <property type="component" value="Unassembled WGS sequence"/>
</dbReference>
<comment type="caution">
    <text evidence="2">The sequence shown here is derived from an EMBL/GenBank/DDBJ whole genome shotgun (WGS) entry which is preliminary data.</text>
</comment>